<evidence type="ECO:0000256" key="3">
    <source>
        <dbReference type="ARBA" id="ARBA00023002"/>
    </source>
</evidence>
<dbReference type="Gene3D" id="3.40.30.10">
    <property type="entry name" value="Glutaredoxin"/>
    <property type="match status" value="1"/>
</dbReference>
<keyword evidence="5" id="KW-0676">Redox-active center</keyword>
<keyword evidence="2" id="KW-0732">Signal</keyword>
<evidence type="ECO:0000259" key="7">
    <source>
        <dbReference type="Pfam" id="PF13462"/>
    </source>
</evidence>
<dbReference type="Pfam" id="PF13462">
    <property type="entry name" value="Thioredoxin_4"/>
    <property type="match status" value="1"/>
</dbReference>
<reference evidence="8 9" key="1">
    <citation type="submission" date="2019-04" db="EMBL/GenBank/DDBJ databases">
        <title>Genome sequence of Bacillus hwajinpoensis strain Y2.</title>
        <authorList>
            <person name="Fair J.L."/>
            <person name="Maclea K.S."/>
        </authorList>
    </citation>
    <scope>NUCLEOTIDE SEQUENCE [LARGE SCALE GENOMIC DNA]</scope>
    <source>
        <strain evidence="8 9">Y2</strain>
    </source>
</reference>
<feature type="transmembrane region" description="Helical" evidence="6">
    <location>
        <begin position="12"/>
        <end position="29"/>
    </location>
</feature>
<dbReference type="GO" id="GO:0016491">
    <property type="term" value="F:oxidoreductase activity"/>
    <property type="evidence" value="ECO:0007669"/>
    <property type="project" value="UniProtKB-KW"/>
</dbReference>
<keyword evidence="4" id="KW-1015">Disulfide bond</keyword>
<evidence type="ECO:0000256" key="5">
    <source>
        <dbReference type="ARBA" id="ARBA00023284"/>
    </source>
</evidence>
<dbReference type="InterPro" id="IPR036249">
    <property type="entry name" value="Thioredoxin-like_sf"/>
</dbReference>
<dbReference type="InterPro" id="IPR012336">
    <property type="entry name" value="Thioredoxin-like_fold"/>
</dbReference>
<evidence type="ECO:0000256" key="4">
    <source>
        <dbReference type="ARBA" id="ARBA00023157"/>
    </source>
</evidence>
<evidence type="ECO:0000313" key="8">
    <source>
        <dbReference type="EMBL" id="TKD68275.1"/>
    </source>
</evidence>
<protein>
    <submittedName>
        <fullName evidence="8">Thiol-disulfide oxidoreductase</fullName>
    </submittedName>
</protein>
<dbReference type="PANTHER" id="PTHR13887">
    <property type="entry name" value="GLUTATHIONE S-TRANSFERASE KAPPA"/>
    <property type="match status" value="1"/>
</dbReference>
<sequence length="218" mass="24910">MAKKKLKRSVKWSIIIFGLTIPLIFLFLLNQSSDINESMMKNQPYLGDEIAPVEIIEFGDYKCPSCKSFNQSFFPLIQEKLIATGKVKFYFINYPFINVDSKRTAEFAEVVYEELGNDVFWQFHHVLYDQQPKNSEQKDVFTIAFLKETLGGLVSEEETAHVMNAYEKGLGEKAVKSDLAYAEEFGVTSTPSLYVDGKRFEGSTISDLEKMVEESTDE</sequence>
<dbReference type="SUPFAM" id="SSF52833">
    <property type="entry name" value="Thioredoxin-like"/>
    <property type="match status" value="1"/>
</dbReference>
<evidence type="ECO:0000256" key="2">
    <source>
        <dbReference type="ARBA" id="ARBA00022729"/>
    </source>
</evidence>
<evidence type="ECO:0000256" key="1">
    <source>
        <dbReference type="ARBA" id="ARBA00005791"/>
    </source>
</evidence>
<dbReference type="Proteomes" id="UP000310541">
    <property type="component" value="Unassembled WGS sequence"/>
</dbReference>
<gene>
    <name evidence="8" type="ORF">FBF83_17185</name>
</gene>
<comment type="similarity">
    <text evidence="1">Belongs to the thioredoxin family. DsbA subfamily.</text>
</comment>
<dbReference type="RefSeq" id="WP_136948383.1">
    <property type="nucleotide sequence ID" value="NZ_SWFM01000006.1"/>
</dbReference>
<keyword evidence="3" id="KW-0560">Oxidoreductase</keyword>
<accession>A0A4U1MD67</accession>
<comment type="caution">
    <text evidence="8">The sequence shown here is derived from an EMBL/GenBank/DDBJ whole genome shotgun (WGS) entry which is preliminary data.</text>
</comment>
<keyword evidence="6" id="KW-0812">Transmembrane</keyword>
<name>A0A4U1MD67_9BACL</name>
<dbReference type="AlphaFoldDB" id="A0A4U1MD67"/>
<evidence type="ECO:0000313" key="9">
    <source>
        <dbReference type="Proteomes" id="UP000310541"/>
    </source>
</evidence>
<keyword evidence="6" id="KW-1133">Transmembrane helix</keyword>
<dbReference type="OrthoDB" id="117402at2"/>
<organism evidence="8 9">
    <name type="scientific">Guptibacillus hwajinpoensis</name>
    <dbReference type="NCBI Taxonomy" id="208199"/>
    <lineage>
        <taxon>Bacteria</taxon>
        <taxon>Bacillati</taxon>
        <taxon>Bacillota</taxon>
        <taxon>Bacilli</taxon>
        <taxon>Bacillales</taxon>
        <taxon>Guptibacillaceae</taxon>
        <taxon>Guptibacillus</taxon>
    </lineage>
</organism>
<dbReference type="EMBL" id="SWFM01000006">
    <property type="protein sequence ID" value="TKD68275.1"/>
    <property type="molecule type" value="Genomic_DNA"/>
</dbReference>
<keyword evidence="6" id="KW-0472">Membrane</keyword>
<feature type="domain" description="Thioredoxin-like fold" evidence="7">
    <location>
        <begin position="41"/>
        <end position="213"/>
    </location>
</feature>
<proteinExistence type="inferred from homology"/>
<evidence type="ECO:0000256" key="6">
    <source>
        <dbReference type="SAM" id="Phobius"/>
    </source>
</evidence>
<dbReference type="PANTHER" id="PTHR13887:SF14">
    <property type="entry name" value="DISULFIDE BOND FORMATION PROTEIN D"/>
    <property type="match status" value="1"/>
</dbReference>